<dbReference type="PANTHER" id="PTHR11476">
    <property type="entry name" value="HISTIDYL-TRNA SYNTHETASE"/>
    <property type="match status" value="1"/>
</dbReference>
<keyword evidence="12" id="KW-1185">Reference proteome</keyword>
<dbReference type="HAMAP" id="MF_00127">
    <property type="entry name" value="His_tRNA_synth"/>
    <property type="match status" value="1"/>
</dbReference>
<dbReference type="InterPro" id="IPR036621">
    <property type="entry name" value="Anticodon-bd_dom_sf"/>
</dbReference>
<keyword evidence="3 9" id="KW-0436">Ligase</keyword>
<keyword evidence="5 9" id="KW-0067">ATP-binding</keyword>
<dbReference type="Proteomes" id="UP001500394">
    <property type="component" value="Unassembled WGS sequence"/>
</dbReference>
<evidence type="ECO:0000256" key="2">
    <source>
        <dbReference type="ARBA" id="ARBA00011738"/>
    </source>
</evidence>
<keyword evidence="6 9" id="KW-0648">Protein biosynthesis</keyword>
<evidence type="ECO:0000313" key="12">
    <source>
        <dbReference type="Proteomes" id="UP001500394"/>
    </source>
</evidence>
<comment type="subunit">
    <text evidence="2 9">Homodimer.</text>
</comment>
<dbReference type="InterPro" id="IPR004516">
    <property type="entry name" value="HisRS/HisZ"/>
</dbReference>
<dbReference type="EC" id="6.1.1.21" evidence="9"/>
<dbReference type="EMBL" id="BAABGR010000035">
    <property type="protein sequence ID" value="GAA4519685.1"/>
    <property type="molecule type" value="Genomic_DNA"/>
</dbReference>
<evidence type="ECO:0000256" key="9">
    <source>
        <dbReference type="HAMAP-Rule" id="MF_00127"/>
    </source>
</evidence>
<evidence type="ECO:0000256" key="7">
    <source>
        <dbReference type="ARBA" id="ARBA00023146"/>
    </source>
</evidence>
<dbReference type="Gene3D" id="3.30.930.10">
    <property type="entry name" value="Bira Bifunctional Protein, Domain 2"/>
    <property type="match status" value="1"/>
</dbReference>
<keyword evidence="4 9" id="KW-0547">Nucleotide-binding</keyword>
<dbReference type="InterPro" id="IPR041715">
    <property type="entry name" value="HisRS-like_core"/>
</dbReference>
<evidence type="ECO:0000256" key="5">
    <source>
        <dbReference type="ARBA" id="ARBA00022840"/>
    </source>
</evidence>
<dbReference type="CDD" id="cd00859">
    <property type="entry name" value="HisRS_anticodon"/>
    <property type="match status" value="1"/>
</dbReference>
<comment type="subcellular location">
    <subcellularLocation>
        <location evidence="9">Cytoplasm</location>
    </subcellularLocation>
</comment>
<evidence type="ECO:0000259" key="10">
    <source>
        <dbReference type="PROSITE" id="PS50862"/>
    </source>
</evidence>
<dbReference type="PROSITE" id="PS50862">
    <property type="entry name" value="AA_TRNA_LIGASE_II"/>
    <property type="match status" value="1"/>
</dbReference>
<evidence type="ECO:0000313" key="11">
    <source>
        <dbReference type="EMBL" id="GAA4519685.1"/>
    </source>
</evidence>
<proteinExistence type="inferred from homology"/>
<dbReference type="SUPFAM" id="SSF55681">
    <property type="entry name" value="Class II aaRS and biotin synthetases"/>
    <property type="match status" value="1"/>
</dbReference>
<comment type="caution">
    <text evidence="11">The sequence shown here is derived from an EMBL/GenBank/DDBJ whole genome shotgun (WGS) entry which is preliminary data.</text>
</comment>
<evidence type="ECO:0000256" key="3">
    <source>
        <dbReference type="ARBA" id="ARBA00022598"/>
    </source>
</evidence>
<protein>
    <recommendedName>
        <fullName evidence="9">Histidine--tRNA ligase</fullName>
        <ecNumber evidence="9">6.1.1.21</ecNumber>
    </recommendedName>
    <alternativeName>
        <fullName evidence="9">Histidyl-tRNA synthetase</fullName>
        <shortName evidence="9">HisRS</shortName>
    </alternativeName>
</protein>
<dbReference type="InterPro" id="IPR004154">
    <property type="entry name" value="Anticodon-bd"/>
</dbReference>
<gene>
    <name evidence="9 11" type="primary">hisS</name>
    <name evidence="11" type="ORF">GCM10023173_23000</name>
</gene>
<dbReference type="Pfam" id="PF13393">
    <property type="entry name" value="tRNA-synt_His"/>
    <property type="match status" value="2"/>
</dbReference>
<dbReference type="CDD" id="cd00773">
    <property type="entry name" value="HisRS-like_core"/>
    <property type="match status" value="1"/>
</dbReference>
<evidence type="ECO:0000256" key="6">
    <source>
        <dbReference type="ARBA" id="ARBA00022917"/>
    </source>
</evidence>
<reference evidence="12" key="1">
    <citation type="journal article" date="2019" name="Int. J. Syst. Evol. Microbiol.">
        <title>The Global Catalogue of Microorganisms (GCM) 10K type strain sequencing project: providing services to taxonomists for standard genome sequencing and annotation.</title>
        <authorList>
            <consortium name="The Broad Institute Genomics Platform"/>
            <consortium name="The Broad Institute Genome Sequencing Center for Infectious Disease"/>
            <person name="Wu L."/>
            <person name="Ma J."/>
        </authorList>
    </citation>
    <scope>NUCLEOTIDE SEQUENCE [LARGE SCALE GENOMIC DNA]</scope>
    <source>
        <strain evidence="12">JCM 17858</strain>
    </source>
</reference>
<dbReference type="NCBIfam" id="TIGR00442">
    <property type="entry name" value="hisS"/>
    <property type="match status" value="1"/>
</dbReference>
<dbReference type="GO" id="GO:0016874">
    <property type="term" value="F:ligase activity"/>
    <property type="evidence" value="ECO:0007669"/>
    <property type="project" value="UniProtKB-KW"/>
</dbReference>
<dbReference type="InterPro" id="IPR033656">
    <property type="entry name" value="HisRS_anticodon"/>
</dbReference>
<name>A0ABP8R6M7_9SPHI</name>
<keyword evidence="9" id="KW-0963">Cytoplasm</keyword>
<dbReference type="InterPro" id="IPR015807">
    <property type="entry name" value="His-tRNA-ligase"/>
</dbReference>
<dbReference type="PANTHER" id="PTHR11476:SF7">
    <property type="entry name" value="HISTIDINE--TRNA LIGASE"/>
    <property type="match status" value="1"/>
</dbReference>
<evidence type="ECO:0000256" key="1">
    <source>
        <dbReference type="ARBA" id="ARBA00008226"/>
    </source>
</evidence>
<dbReference type="Gene3D" id="3.40.50.800">
    <property type="entry name" value="Anticodon-binding domain"/>
    <property type="match status" value="1"/>
</dbReference>
<keyword evidence="7 9" id="KW-0030">Aminoacyl-tRNA synthetase</keyword>
<dbReference type="RefSeq" id="WP_345068581.1">
    <property type="nucleotide sequence ID" value="NZ_BAABGR010000035.1"/>
</dbReference>
<comment type="similarity">
    <text evidence="1 9">Belongs to the class-II aminoacyl-tRNA synthetase family.</text>
</comment>
<feature type="domain" description="Aminoacyl-transfer RNA synthetases class-II family profile" evidence="10">
    <location>
        <begin position="1"/>
        <end position="387"/>
    </location>
</feature>
<dbReference type="SUPFAM" id="SSF52954">
    <property type="entry name" value="Class II aaRS ABD-related"/>
    <property type="match status" value="1"/>
</dbReference>
<evidence type="ECO:0000256" key="8">
    <source>
        <dbReference type="ARBA" id="ARBA00047639"/>
    </source>
</evidence>
<evidence type="ECO:0000256" key="4">
    <source>
        <dbReference type="ARBA" id="ARBA00022741"/>
    </source>
</evidence>
<sequence>MAAIKPSLAKGTRDFSPAEMEKRNYIFNTLKKVFKKYGYNEIQTPSFENLSTLTGKYGDEGDKLIFKILNSGDYLAKVDETLLAERNSNKLIPQISEKALRYDLTVPFARYVVMHQNEITLPFKRFQIQPVWRADRPQRGRYREFYQCDVDVVGSESLLNEAEFIMIYHEALKALGLKDFTIKINNRKILSGIAEIIGKPELIVDMTVAIDKLDKIGVDGVNKELIERGFTEEDIRTLKPIIELSGSNTEKLEQLKTVLAASQTGLKGIQEIEEVFGYVSALAEEETLAKYVEVDITLARGLNYYTGCIFEVKTNEVAMGSIGGGGRYDDLTGMFGLKGLTGVGVSFGADRIYDVLEELNLYPSSNSTSTKVLIVNFDKTLESFTLPLLAALRKEDIAAELYPTAAKLKKQMSYADAKQIPYVLLIGDEEKESGQLSLKDMASGEQVRLTREELIERLK</sequence>
<dbReference type="InterPro" id="IPR045864">
    <property type="entry name" value="aa-tRNA-synth_II/BPL/LPL"/>
</dbReference>
<accession>A0ABP8R6M7</accession>
<organism evidence="11 12">
    <name type="scientific">Sphingobacterium thermophilum</name>
    <dbReference type="NCBI Taxonomy" id="768534"/>
    <lineage>
        <taxon>Bacteria</taxon>
        <taxon>Pseudomonadati</taxon>
        <taxon>Bacteroidota</taxon>
        <taxon>Sphingobacteriia</taxon>
        <taxon>Sphingobacteriales</taxon>
        <taxon>Sphingobacteriaceae</taxon>
        <taxon>Sphingobacterium</taxon>
    </lineage>
</organism>
<dbReference type="InterPro" id="IPR006195">
    <property type="entry name" value="aa-tRNA-synth_II"/>
</dbReference>
<dbReference type="Pfam" id="PF03129">
    <property type="entry name" value="HGTP_anticodon"/>
    <property type="match status" value="1"/>
</dbReference>
<comment type="catalytic activity">
    <reaction evidence="8 9">
        <text>tRNA(His) + L-histidine + ATP = L-histidyl-tRNA(His) + AMP + diphosphate + H(+)</text>
        <dbReference type="Rhea" id="RHEA:17313"/>
        <dbReference type="Rhea" id="RHEA-COMP:9665"/>
        <dbReference type="Rhea" id="RHEA-COMP:9689"/>
        <dbReference type="ChEBI" id="CHEBI:15378"/>
        <dbReference type="ChEBI" id="CHEBI:30616"/>
        <dbReference type="ChEBI" id="CHEBI:33019"/>
        <dbReference type="ChEBI" id="CHEBI:57595"/>
        <dbReference type="ChEBI" id="CHEBI:78442"/>
        <dbReference type="ChEBI" id="CHEBI:78527"/>
        <dbReference type="ChEBI" id="CHEBI:456215"/>
        <dbReference type="EC" id="6.1.1.21"/>
    </reaction>
</comment>
<dbReference type="PIRSF" id="PIRSF001549">
    <property type="entry name" value="His-tRNA_synth"/>
    <property type="match status" value="1"/>
</dbReference>